<comment type="caution">
    <text evidence="3">Lacks conserved residue(s) required for the propagation of feature annotation.</text>
</comment>
<dbReference type="OrthoDB" id="6345439at2759"/>
<keyword evidence="1" id="KW-0677">Repeat</keyword>
<accession>A0A8S9YVF0</accession>
<name>A0A8S9YVF0_9TREM</name>
<dbReference type="CDD" id="cd00041">
    <property type="entry name" value="CUB"/>
    <property type="match status" value="1"/>
</dbReference>
<keyword evidence="2 3" id="KW-1015">Disulfide bond</keyword>
<organism evidence="5 6">
    <name type="scientific">Paragonimus skrjabini miyazakii</name>
    <dbReference type="NCBI Taxonomy" id="59628"/>
    <lineage>
        <taxon>Eukaryota</taxon>
        <taxon>Metazoa</taxon>
        <taxon>Spiralia</taxon>
        <taxon>Lophotrochozoa</taxon>
        <taxon>Platyhelminthes</taxon>
        <taxon>Trematoda</taxon>
        <taxon>Digenea</taxon>
        <taxon>Plagiorchiida</taxon>
        <taxon>Troglotremata</taxon>
        <taxon>Troglotrematidae</taxon>
        <taxon>Paragonimus</taxon>
    </lineage>
</organism>
<evidence type="ECO:0000313" key="6">
    <source>
        <dbReference type="Proteomes" id="UP000822476"/>
    </source>
</evidence>
<evidence type="ECO:0000256" key="2">
    <source>
        <dbReference type="ARBA" id="ARBA00023157"/>
    </source>
</evidence>
<dbReference type="Pfam" id="PF00431">
    <property type="entry name" value="CUB"/>
    <property type="match status" value="1"/>
</dbReference>
<evidence type="ECO:0000313" key="5">
    <source>
        <dbReference type="EMBL" id="KAF7256971.1"/>
    </source>
</evidence>
<gene>
    <name evidence="5" type="ORF">EG68_06072</name>
</gene>
<dbReference type="SMART" id="SM00042">
    <property type="entry name" value="CUB"/>
    <property type="match status" value="1"/>
</dbReference>
<dbReference type="Proteomes" id="UP000822476">
    <property type="component" value="Unassembled WGS sequence"/>
</dbReference>
<evidence type="ECO:0000256" key="3">
    <source>
        <dbReference type="PROSITE-ProRule" id="PRU00059"/>
    </source>
</evidence>
<proteinExistence type="predicted"/>
<reference evidence="5" key="1">
    <citation type="submission" date="2019-07" db="EMBL/GenBank/DDBJ databases">
        <title>Annotation for the trematode Paragonimus miyazaki's.</title>
        <authorList>
            <person name="Choi Y.-J."/>
        </authorList>
    </citation>
    <scope>NUCLEOTIDE SEQUENCE</scope>
    <source>
        <strain evidence="5">Japan</strain>
    </source>
</reference>
<sequence>MCCNKTLVGQDSGNFTSLRYPSVYPSNIMCNWEITVAQGKRISLLFDVVNIEEYADPLNDFVAVFDGPGCASSVVGLFAGYERKQFLSTSNSISVMFNTDNSHTGHVGFRAKYVAGNTKAKGFVSKLTKKEQLKTPRSGLCCTCQPKHTLGPPYLSVLVLYASQRWV</sequence>
<dbReference type="FunFam" id="2.60.120.290:FF:000005">
    <property type="entry name" value="Procollagen C-endopeptidase enhancer 1"/>
    <property type="match status" value="1"/>
</dbReference>
<dbReference type="SUPFAM" id="SSF49854">
    <property type="entry name" value="Spermadhesin, CUB domain"/>
    <property type="match status" value="1"/>
</dbReference>
<dbReference type="Gene3D" id="2.60.120.290">
    <property type="entry name" value="Spermadhesin, CUB domain"/>
    <property type="match status" value="1"/>
</dbReference>
<dbReference type="InterPro" id="IPR035914">
    <property type="entry name" value="Sperma_CUB_dom_sf"/>
</dbReference>
<protein>
    <recommendedName>
        <fullName evidence="4">CUB domain-containing protein</fullName>
    </recommendedName>
</protein>
<dbReference type="InterPro" id="IPR000859">
    <property type="entry name" value="CUB_dom"/>
</dbReference>
<evidence type="ECO:0000259" key="4">
    <source>
        <dbReference type="PROSITE" id="PS01180"/>
    </source>
</evidence>
<keyword evidence="6" id="KW-1185">Reference proteome</keyword>
<dbReference type="PROSITE" id="PS01180">
    <property type="entry name" value="CUB"/>
    <property type="match status" value="1"/>
</dbReference>
<feature type="domain" description="CUB" evidence="4">
    <location>
        <begin position="3"/>
        <end position="116"/>
    </location>
</feature>
<dbReference type="EMBL" id="JTDE01002728">
    <property type="protein sequence ID" value="KAF7256971.1"/>
    <property type="molecule type" value="Genomic_DNA"/>
</dbReference>
<dbReference type="PANTHER" id="PTHR24251">
    <property type="entry name" value="OVOCHYMASE-RELATED"/>
    <property type="match status" value="1"/>
</dbReference>
<comment type="caution">
    <text evidence="5">The sequence shown here is derived from an EMBL/GenBank/DDBJ whole genome shotgun (WGS) entry which is preliminary data.</text>
</comment>
<dbReference type="AlphaFoldDB" id="A0A8S9YVF0"/>
<feature type="disulfide bond" evidence="3">
    <location>
        <begin position="3"/>
        <end position="30"/>
    </location>
</feature>
<evidence type="ECO:0000256" key="1">
    <source>
        <dbReference type="ARBA" id="ARBA00022737"/>
    </source>
</evidence>